<protein>
    <submittedName>
        <fullName evidence="1">Pinensin family lanthipeptide</fullName>
    </submittedName>
</protein>
<organism evidence="1 2">
    <name type="scientific">Fulvivirga marina</name>
    <dbReference type="NCBI Taxonomy" id="2494733"/>
    <lineage>
        <taxon>Bacteria</taxon>
        <taxon>Pseudomonadati</taxon>
        <taxon>Bacteroidota</taxon>
        <taxon>Cytophagia</taxon>
        <taxon>Cytophagales</taxon>
        <taxon>Fulvivirgaceae</taxon>
        <taxon>Fulvivirga</taxon>
    </lineage>
</organism>
<gene>
    <name evidence="1" type="ORF">JMN32_10330</name>
</gene>
<evidence type="ECO:0000313" key="2">
    <source>
        <dbReference type="Proteomes" id="UP000614216"/>
    </source>
</evidence>
<accession>A0A937FV46</accession>
<reference evidence="1" key="1">
    <citation type="submission" date="2021-01" db="EMBL/GenBank/DDBJ databases">
        <title>Fulvivirga kasyanovii gen. nov., sp nov., a novel member of the phylum Bacteroidetes isolated from seawater in a mussel farm.</title>
        <authorList>
            <person name="Zhao L.-H."/>
            <person name="Wang Z.-J."/>
        </authorList>
    </citation>
    <scope>NUCLEOTIDE SEQUENCE</scope>
    <source>
        <strain evidence="1">29W222</strain>
    </source>
</reference>
<dbReference type="EMBL" id="JAEUGD010000031">
    <property type="protein sequence ID" value="MBL6446710.1"/>
    <property type="molecule type" value="Genomic_DNA"/>
</dbReference>
<dbReference type="RefSeq" id="WP_202856247.1">
    <property type="nucleotide sequence ID" value="NZ_JAEUGD010000031.1"/>
</dbReference>
<name>A0A937FV46_9BACT</name>
<comment type="caution">
    <text evidence="1">The sequence shown here is derived from an EMBL/GenBank/DDBJ whole genome shotgun (WGS) entry which is preliminary data.</text>
</comment>
<dbReference type="NCBIfam" id="NF038180">
    <property type="entry name" value="leader_pinensin"/>
    <property type="match status" value="1"/>
</dbReference>
<keyword evidence="2" id="KW-1185">Reference proteome</keyword>
<dbReference type="AlphaFoldDB" id="A0A937FV46"/>
<evidence type="ECO:0000313" key="1">
    <source>
        <dbReference type="EMBL" id="MBL6446710.1"/>
    </source>
</evidence>
<dbReference type="Proteomes" id="UP000614216">
    <property type="component" value="Unassembled WGS sequence"/>
</dbReference>
<dbReference type="InterPro" id="IPR059231">
    <property type="entry name" value="Leader_pinensin"/>
</dbReference>
<proteinExistence type="predicted"/>
<sequence length="61" mass="6618">MKKHNLNLNALKVQSFITNLNDQDAHTIYGGATIESCIICEEPAPTVGCPVETFYTACGKC</sequence>